<accession>A0ABR5AFN5</accession>
<keyword evidence="3" id="KW-1185">Reference proteome</keyword>
<feature type="transmembrane region" description="Helical" evidence="1">
    <location>
        <begin position="507"/>
        <end position="529"/>
    </location>
</feature>
<keyword evidence="1" id="KW-1133">Transmembrane helix</keyword>
<dbReference type="EMBL" id="JXAK01000030">
    <property type="protein sequence ID" value="KIL39868.1"/>
    <property type="molecule type" value="Genomic_DNA"/>
</dbReference>
<feature type="transmembrane region" description="Helical" evidence="1">
    <location>
        <begin position="541"/>
        <end position="560"/>
    </location>
</feature>
<evidence type="ECO:0000313" key="2">
    <source>
        <dbReference type="EMBL" id="KIL39868.1"/>
    </source>
</evidence>
<feature type="transmembrane region" description="Helical" evidence="1">
    <location>
        <begin position="470"/>
        <end position="487"/>
    </location>
</feature>
<keyword evidence="1" id="KW-0812">Transmembrane</keyword>
<reference evidence="2 3" key="1">
    <citation type="submission" date="2014-12" db="EMBL/GenBank/DDBJ databases">
        <title>Draft genome sequence of Paenibacillus kamchatkensis strain B-2647.</title>
        <authorList>
            <person name="Karlyshev A.V."/>
            <person name="Kudryashova E.B."/>
        </authorList>
    </citation>
    <scope>NUCLEOTIDE SEQUENCE [LARGE SCALE GENOMIC DNA]</scope>
    <source>
        <strain evidence="2 3">VKM B-2647</strain>
    </source>
</reference>
<evidence type="ECO:0000256" key="1">
    <source>
        <dbReference type="SAM" id="Phobius"/>
    </source>
</evidence>
<keyword evidence="1" id="KW-0472">Membrane</keyword>
<dbReference type="RefSeq" id="WP_041048834.1">
    <property type="nucleotide sequence ID" value="NZ_JXAK01000030.1"/>
</dbReference>
<protein>
    <submittedName>
        <fullName evidence="2">Uncharacterized protein</fullName>
    </submittedName>
</protein>
<feature type="transmembrane region" description="Helical" evidence="1">
    <location>
        <begin position="431"/>
        <end position="458"/>
    </location>
</feature>
<proteinExistence type="predicted"/>
<dbReference type="SUPFAM" id="SSF89372">
    <property type="entry name" value="Fucose-specific lectin"/>
    <property type="match status" value="1"/>
</dbReference>
<gene>
    <name evidence="2" type="ORF">SD70_17570</name>
</gene>
<comment type="caution">
    <text evidence="2">The sequence shown here is derived from an EMBL/GenBank/DDBJ whole genome shotgun (WGS) entry which is preliminary data.</text>
</comment>
<evidence type="ECO:0000313" key="3">
    <source>
        <dbReference type="Proteomes" id="UP000031967"/>
    </source>
</evidence>
<name>A0ABR5AFN5_9BACL</name>
<dbReference type="Proteomes" id="UP000031967">
    <property type="component" value="Unassembled WGS sequence"/>
</dbReference>
<sequence length="565" mass="60307">MGKWIRVIPFAAAAVIIGLIQTVLLANERIKPYPNPFGRATVLAHPATAAETVQMLGEGAFAYRSGDSLVMVTTDAEGNAAETTRPLPAPGLFSDAQLTADSAVWIGDGGKLYGAEWSGSAWSAMRLLAEGGGMKGLSAVGGGVPGSDRVLLRYDEQALYAGVYRKGAEVTWSKLDLPNISSLAAASDPTDGGVGVVYATEHNGRVSLGFVKLAARSLQPVLQSKLKEVELASYNRLEHIAVGSDRSVWTAAYTISSSKSGKSYARLLTFPGDRPQAAEEIRLDLPVKRDAAVPAGSAAVPAGTSDAATGADVSDTVLHPAFVANPPGTSELVVSSVYVKNRRLTSQEVYRIGLTGGKPQLPAALVSHSAGFADYPALAYDGQGHALAVWLEPKGDDSYLVHYTSNLEPYRTRTDKLTGADYQRSAETLPLLWGIALLTALLSLKWIVLPAAYLLVLYTLREAHYDNHPALHFGISLGLYLASKLVLLGDYRKPQALELMPPAVQSVAAHLAIVALIAVLAYVSTKLLHRDADYRNAGLELLYFVALDIWMTNLWFAYFMSPASL</sequence>
<organism evidence="2 3">
    <name type="scientific">Gordoniibacillus kamchatkensis</name>
    <dbReference type="NCBI Taxonomy" id="1590651"/>
    <lineage>
        <taxon>Bacteria</taxon>
        <taxon>Bacillati</taxon>
        <taxon>Bacillota</taxon>
        <taxon>Bacilli</taxon>
        <taxon>Bacillales</taxon>
        <taxon>Paenibacillaceae</taxon>
        <taxon>Gordoniibacillus</taxon>
    </lineage>
</organism>